<name>A0A3S9N022_9FLAO</name>
<evidence type="ECO:0000256" key="3">
    <source>
        <dbReference type="ARBA" id="ARBA00022692"/>
    </source>
</evidence>
<sequence>MDCKQPLTPLEKWSRSMMNDPFLQEQEPFKSADEKELTFATFGNRLAATLLDTLFIVMPLGLLNVLNTLYWRDFYIYLAITICILSYKPVLETIYGATWGKMLIEIKVVDYAGERINALQAWLRSIFTVCLTLITIPFQYAIFNNEYLNSIDGFISYSTEMSIEYPALSTISTINFFILTIEIIFLVTDVPRRRAAHDRIAKTYVIKDPETL</sequence>
<dbReference type="PANTHER" id="PTHR36115">
    <property type="entry name" value="PROLINE-RICH ANTIGEN HOMOLOG-RELATED"/>
    <property type="match status" value="1"/>
</dbReference>
<feature type="transmembrane region" description="Helical" evidence="6">
    <location>
        <begin position="42"/>
        <end position="62"/>
    </location>
</feature>
<dbReference type="Pfam" id="PF06271">
    <property type="entry name" value="RDD"/>
    <property type="match status" value="1"/>
</dbReference>
<feature type="domain" description="RDD" evidence="7">
    <location>
        <begin position="40"/>
        <end position="202"/>
    </location>
</feature>
<dbReference type="GO" id="GO:0005886">
    <property type="term" value="C:plasma membrane"/>
    <property type="evidence" value="ECO:0007669"/>
    <property type="project" value="UniProtKB-SubCell"/>
</dbReference>
<keyword evidence="5 6" id="KW-0472">Membrane</keyword>
<dbReference type="KEGG" id="noj:EJ995_11125"/>
<comment type="subcellular location">
    <subcellularLocation>
        <location evidence="1">Cell membrane</location>
        <topology evidence="1">Multi-pass membrane protein</topology>
    </subcellularLocation>
</comment>
<organism evidence="8 9">
    <name type="scientific">Nonlabens ponticola</name>
    <dbReference type="NCBI Taxonomy" id="2496866"/>
    <lineage>
        <taxon>Bacteria</taxon>
        <taxon>Pseudomonadati</taxon>
        <taxon>Bacteroidota</taxon>
        <taxon>Flavobacteriia</taxon>
        <taxon>Flavobacteriales</taxon>
        <taxon>Flavobacteriaceae</taxon>
        <taxon>Nonlabens</taxon>
    </lineage>
</organism>
<protein>
    <submittedName>
        <fullName evidence="8">RDD family protein</fullName>
    </submittedName>
</protein>
<dbReference type="InterPro" id="IPR051791">
    <property type="entry name" value="Pra-immunoreactive"/>
</dbReference>
<feature type="transmembrane region" description="Helical" evidence="6">
    <location>
        <begin position="121"/>
        <end position="143"/>
    </location>
</feature>
<accession>A0A3S9N022</accession>
<feature type="transmembrane region" description="Helical" evidence="6">
    <location>
        <begin position="163"/>
        <end position="187"/>
    </location>
</feature>
<dbReference type="EMBL" id="CP034549">
    <property type="protein sequence ID" value="AZQ44757.1"/>
    <property type="molecule type" value="Genomic_DNA"/>
</dbReference>
<evidence type="ECO:0000313" key="8">
    <source>
        <dbReference type="EMBL" id="AZQ44757.1"/>
    </source>
</evidence>
<evidence type="ECO:0000256" key="1">
    <source>
        <dbReference type="ARBA" id="ARBA00004651"/>
    </source>
</evidence>
<keyword evidence="2" id="KW-1003">Cell membrane</keyword>
<dbReference type="RefSeq" id="WP_126448472.1">
    <property type="nucleotide sequence ID" value="NZ_CP034549.1"/>
</dbReference>
<keyword evidence="4 6" id="KW-1133">Transmembrane helix</keyword>
<evidence type="ECO:0000313" key="9">
    <source>
        <dbReference type="Proteomes" id="UP000279600"/>
    </source>
</evidence>
<proteinExistence type="predicted"/>
<dbReference type="AlphaFoldDB" id="A0A3S9N022"/>
<keyword evidence="9" id="KW-1185">Reference proteome</keyword>
<evidence type="ECO:0000256" key="2">
    <source>
        <dbReference type="ARBA" id="ARBA00022475"/>
    </source>
</evidence>
<dbReference type="InterPro" id="IPR010432">
    <property type="entry name" value="RDD"/>
</dbReference>
<dbReference type="OrthoDB" id="1143858at2"/>
<keyword evidence="3 6" id="KW-0812">Transmembrane</keyword>
<evidence type="ECO:0000256" key="6">
    <source>
        <dbReference type="SAM" id="Phobius"/>
    </source>
</evidence>
<dbReference type="Proteomes" id="UP000279600">
    <property type="component" value="Chromosome"/>
</dbReference>
<gene>
    <name evidence="8" type="ORF">EJ995_11125</name>
</gene>
<evidence type="ECO:0000256" key="4">
    <source>
        <dbReference type="ARBA" id="ARBA00022989"/>
    </source>
</evidence>
<dbReference type="PANTHER" id="PTHR36115:SF6">
    <property type="entry name" value="PROLINE-RICH ANTIGEN HOMOLOG"/>
    <property type="match status" value="1"/>
</dbReference>
<evidence type="ECO:0000256" key="5">
    <source>
        <dbReference type="ARBA" id="ARBA00023136"/>
    </source>
</evidence>
<reference evidence="8 9" key="1">
    <citation type="submission" date="2018-12" db="EMBL/GenBank/DDBJ databases">
        <title>Complete genome of Nonlabens sp. MJ115.</title>
        <authorList>
            <person name="Choi H.S."/>
            <person name="Jung J."/>
        </authorList>
    </citation>
    <scope>NUCLEOTIDE SEQUENCE [LARGE SCALE GENOMIC DNA]</scope>
    <source>
        <strain evidence="8 9">MJ115</strain>
    </source>
</reference>
<evidence type="ECO:0000259" key="7">
    <source>
        <dbReference type="Pfam" id="PF06271"/>
    </source>
</evidence>